<dbReference type="PANTHER" id="PTHR34472:SF1">
    <property type="entry name" value="SULFUR CARRIER PROTEIN THIS"/>
    <property type="match status" value="1"/>
</dbReference>
<dbReference type="Proteomes" id="UP001226084">
    <property type="component" value="Unassembled WGS sequence"/>
</dbReference>
<evidence type="ECO:0000313" key="2">
    <source>
        <dbReference type="Proteomes" id="UP001226084"/>
    </source>
</evidence>
<dbReference type="InterPro" id="IPR003749">
    <property type="entry name" value="ThiS/MoaD-like"/>
</dbReference>
<name>A0AAP5AGN9_9GAMM</name>
<reference evidence="1" key="1">
    <citation type="submission" date="2023-07" db="EMBL/GenBank/DDBJ databases">
        <title>Functional and genomic diversity of the sorghum phyllosphere microbiome.</title>
        <authorList>
            <person name="Shade A."/>
        </authorList>
    </citation>
    <scope>NUCLEOTIDE SEQUENCE</scope>
    <source>
        <strain evidence="1">SORGH_AS_0457</strain>
    </source>
</reference>
<dbReference type="EMBL" id="JAUTAS010000001">
    <property type="protein sequence ID" value="MDQ1107632.1"/>
    <property type="molecule type" value="Genomic_DNA"/>
</dbReference>
<dbReference type="Gene3D" id="3.10.20.30">
    <property type="match status" value="1"/>
</dbReference>
<dbReference type="InterPro" id="IPR012675">
    <property type="entry name" value="Beta-grasp_dom_sf"/>
</dbReference>
<dbReference type="PANTHER" id="PTHR34472">
    <property type="entry name" value="SULFUR CARRIER PROTEIN THIS"/>
    <property type="match status" value="1"/>
</dbReference>
<comment type="caution">
    <text evidence="1">The sequence shown here is derived from an EMBL/GenBank/DDBJ whole genome shotgun (WGS) entry which is preliminary data.</text>
</comment>
<accession>A0AAP5AGN9</accession>
<dbReference type="InterPro" id="IPR010035">
    <property type="entry name" value="Thi_S"/>
</dbReference>
<dbReference type="AlphaFoldDB" id="A0AAP5AGN9"/>
<dbReference type="InterPro" id="IPR016155">
    <property type="entry name" value="Mopterin_synth/thiamin_S_b"/>
</dbReference>
<dbReference type="RefSeq" id="WP_068853828.1">
    <property type="nucleotide sequence ID" value="NZ_CP016294.1"/>
</dbReference>
<evidence type="ECO:0000313" key="1">
    <source>
        <dbReference type="EMBL" id="MDQ1107632.1"/>
    </source>
</evidence>
<dbReference type="CDD" id="cd00565">
    <property type="entry name" value="Ubl_ThiS"/>
    <property type="match status" value="1"/>
</dbReference>
<dbReference type="KEGG" id="srh:BAY15_2947"/>
<protein>
    <submittedName>
        <fullName evidence="1">Sulfur carrier protein</fullName>
    </submittedName>
</protein>
<dbReference type="SUPFAM" id="SSF54285">
    <property type="entry name" value="MoaD/ThiS"/>
    <property type="match status" value="1"/>
</dbReference>
<dbReference type="Pfam" id="PF02597">
    <property type="entry name" value="ThiS"/>
    <property type="match status" value="1"/>
</dbReference>
<proteinExistence type="predicted"/>
<dbReference type="NCBIfam" id="TIGR01683">
    <property type="entry name" value="thiS"/>
    <property type="match status" value="1"/>
</dbReference>
<gene>
    <name evidence="1" type="ORF">QE424_000791</name>
</gene>
<sequence length="69" mass="7494">MNFVNITLNGEPRQLPQSATVLDLLQAEHLTERRVAVEVNAEIVTRSLHATHVLEDGDVVEIVHALGGG</sequence>
<organism evidence="1 2">
    <name type="scientific">Stenotrophomonas rhizophila</name>
    <dbReference type="NCBI Taxonomy" id="216778"/>
    <lineage>
        <taxon>Bacteria</taxon>
        <taxon>Pseudomonadati</taxon>
        <taxon>Pseudomonadota</taxon>
        <taxon>Gammaproteobacteria</taxon>
        <taxon>Lysobacterales</taxon>
        <taxon>Lysobacteraceae</taxon>
        <taxon>Stenotrophomonas</taxon>
    </lineage>
</organism>